<keyword evidence="1" id="KW-0812">Transmembrane</keyword>
<evidence type="ECO:0000313" key="3">
    <source>
        <dbReference type="Proteomes" id="UP000053593"/>
    </source>
</evidence>
<evidence type="ECO:0000256" key="1">
    <source>
        <dbReference type="SAM" id="Phobius"/>
    </source>
</evidence>
<keyword evidence="3" id="KW-1185">Reference proteome</keyword>
<name>A0A0D0C8D1_9AGAR</name>
<dbReference type="HOGENOM" id="CLU_068500_0_0_1"/>
<reference evidence="2 3" key="1">
    <citation type="submission" date="2014-04" db="EMBL/GenBank/DDBJ databases">
        <title>Evolutionary Origins and Diversification of the Mycorrhizal Mutualists.</title>
        <authorList>
            <consortium name="DOE Joint Genome Institute"/>
            <consortium name="Mycorrhizal Genomics Consortium"/>
            <person name="Kohler A."/>
            <person name="Kuo A."/>
            <person name="Nagy L.G."/>
            <person name="Floudas D."/>
            <person name="Copeland A."/>
            <person name="Barry K.W."/>
            <person name="Cichocki N."/>
            <person name="Veneault-Fourrey C."/>
            <person name="LaButti K."/>
            <person name="Lindquist E.A."/>
            <person name="Lipzen A."/>
            <person name="Lundell T."/>
            <person name="Morin E."/>
            <person name="Murat C."/>
            <person name="Riley R."/>
            <person name="Ohm R."/>
            <person name="Sun H."/>
            <person name="Tunlid A."/>
            <person name="Henrissat B."/>
            <person name="Grigoriev I.V."/>
            <person name="Hibbett D.S."/>
            <person name="Martin F."/>
        </authorList>
    </citation>
    <scope>NUCLEOTIDE SEQUENCE [LARGE SCALE GENOMIC DNA]</scope>
    <source>
        <strain evidence="2 3">FD-317 M1</strain>
    </source>
</reference>
<dbReference type="EMBL" id="KN834819">
    <property type="protein sequence ID" value="KIK54202.1"/>
    <property type="molecule type" value="Genomic_DNA"/>
</dbReference>
<dbReference type="Gene3D" id="2.60.120.260">
    <property type="entry name" value="Galactose-binding domain-like"/>
    <property type="match status" value="1"/>
</dbReference>
<accession>A0A0D0C8D1</accession>
<sequence>MTATTSALGFPCPATSFSQILVDDSDVARIDYSNGWIIEGNKTFECNGTTHGSAHKAGTLTTATFSFEGLSVQVFGTVGINGDPTSSYQLDDLPPFLFTFNASTPAARESINYRVQFYTSPQLEPGFHTLVISSLGEGSGQMFLDYILYNPITSAQTRSINLPSSTFSETSTTVTPHCTSTISAGAFAGGVVGGTTLGLILGIILLFFQRRKKSDSHYTTISNSAGTSS</sequence>
<dbReference type="OrthoDB" id="3265734at2759"/>
<keyword evidence="1" id="KW-1133">Transmembrane helix</keyword>
<dbReference type="Proteomes" id="UP000053593">
    <property type="component" value="Unassembled WGS sequence"/>
</dbReference>
<keyword evidence="1" id="KW-0472">Membrane</keyword>
<evidence type="ECO:0000313" key="2">
    <source>
        <dbReference type="EMBL" id="KIK54202.1"/>
    </source>
</evidence>
<feature type="transmembrane region" description="Helical" evidence="1">
    <location>
        <begin position="186"/>
        <end position="208"/>
    </location>
</feature>
<dbReference type="AlphaFoldDB" id="A0A0D0C8D1"/>
<organism evidence="2 3">
    <name type="scientific">Collybiopsis luxurians FD-317 M1</name>
    <dbReference type="NCBI Taxonomy" id="944289"/>
    <lineage>
        <taxon>Eukaryota</taxon>
        <taxon>Fungi</taxon>
        <taxon>Dikarya</taxon>
        <taxon>Basidiomycota</taxon>
        <taxon>Agaricomycotina</taxon>
        <taxon>Agaricomycetes</taxon>
        <taxon>Agaricomycetidae</taxon>
        <taxon>Agaricales</taxon>
        <taxon>Marasmiineae</taxon>
        <taxon>Omphalotaceae</taxon>
        <taxon>Collybiopsis</taxon>
        <taxon>Collybiopsis luxurians</taxon>
    </lineage>
</organism>
<gene>
    <name evidence="2" type="ORF">GYMLUDRAFT_249801</name>
</gene>
<protein>
    <submittedName>
        <fullName evidence="2">Uncharacterized protein</fullName>
    </submittedName>
</protein>
<proteinExistence type="predicted"/>